<proteinExistence type="predicted"/>
<dbReference type="Proteomes" id="UP000011115">
    <property type="component" value="Unassembled WGS sequence"/>
</dbReference>
<organism evidence="2 3">
    <name type="scientific">Solanum tuberosum</name>
    <name type="common">Potato</name>
    <dbReference type="NCBI Taxonomy" id="4113"/>
    <lineage>
        <taxon>Eukaryota</taxon>
        <taxon>Viridiplantae</taxon>
        <taxon>Streptophyta</taxon>
        <taxon>Embryophyta</taxon>
        <taxon>Tracheophyta</taxon>
        <taxon>Spermatophyta</taxon>
        <taxon>Magnoliopsida</taxon>
        <taxon>eudicotyledons</taxon>
        <taxon>Gunneridae</taxon>
        <taxon>Pentapetalae</taxon>
        <taxon>asterids</taxon>
        <taxon>lamiids</taxon>
        <taxon>Solanales</taxon>
        <taxon>Solanaceae</taxon>
        <taxon>Solanoideae</taxon>
        <taxon>Solaneae</taxon>
        <taxon>Solanum</taxon>
    </lineage>
</organism>
<evidence type="ECO:0000256" key="1">
    <source>
        <dbReference type="SAM" id="MobiDB-lite"/>
    </source>
</evidence>
<name>M1DRP9_SOLTU</name>
<dbReference type="PaxDb" id="4113-PGSC0003DMT400093321"/>
<evidence type="ECO:0000313" key="3">
    <source>
        <dbReference type="Proteomes" id="UP000011115"/>
    </source>
</evidence>
<dbReference type="EnsemblPlants" id="PGSC0003DMT400093321">
    <property type="protein sequence ID" value="PGSC0003DMT400093321"/>
    <property type="gene ID" value="PGSC0003DMG400042892"/>
</dbReference>
<evidence type="ECO:0000313" key="2">
    <source>
        <dbReference type="EnsemblPlants" id="PGSC0003DMT400093321"/>
    </source>
</evidence>
<feature type="compositionally biased region" description="Polar residues" evidence="1">
    <location>
        <begin position="180"/>
        <end position="196"/>
    </location>
</feature>
<dbReference type="AlphaFoldDB" id="M1DRP9"/>
<dbReference type="Gramene" id="PGSC0003DMT400093321">
    <property type="protein sequence ID" value="PGSC0003DMT400093321"/>
    <property type="gene ID" value="PGSC0003DMG400042892"/>
</dbReference>
<feature type="compositionally biased region" description="Low complexity" evidence="1">
    <location>
        <begin position="149"/>
        <end position="179"/>
    </location>
</feature>
<dbReference type="InParanoid" id="M1DRP9"/>
<accession>M1DRP9</accession>
<reference evidence="2" key="2">
    <citation type="submission" date="2015-06" db="UniProtKB">
        <authorList>
            <consortium name="EnsemblPlants"/>
        </authorList>
    </citation>
    <scope>IDENTIFICATION</scope>
    <source>
        <strain evidence="2">DM1-3 516 R44</strain>
    </source>
</reference>
<reference evidence="3" key="1">
    <citation type="journal article" date="2011" name="Nature">
        <title>Genome sequence and analysis of the tuber crop potato.</title>
        <authorList>
            <consortium name="The Potato Genome Sequencing Consortium"/>
        </authorList>
    </citation>
    <scope>NUCLEOTIDE SEQUENCE [LARGE SCALE GENOMIC DNA]</scope>
    <source>
        <strain evidence="3">cv. DM1-3 516 R44</strain>
    </source>
</reference>
<sequence length="211" mass="22563">MRLRLRTVGQPTDRRSGPWVCCIWKFHQVWNHGGGLRFVGQPTDRFAHPWFPSEPNFLGPLTYGGNPQTVGTMAPKKALTFAPRGKSKSVAPSSWLIDKDTDAETDPSYVPPSTRTSPIVPLTTRNKSQQVIPDVVTASQSDEKDTLIGSPTGSASGTESASASGSTSGSSSNGRTASSDEATSAENIPVQPNTNPAPFAEEPNRWCVDGH</sequence>
<protein>
    <submittedName>
        <fullName evidence="2">Integrase core domain containing protein</fullName>
    </submittedName>
</protein>
<feature type="compositionally biased region" description="Polar residues" evidence="1">
    <location>
        <begin position="111"/>
        <end position="131"/>
    </location>
</feature>
<feature type="region of interest" description="Disordered" evidence="1">
    <location>
        <begin position="82"/>
        <end position="211"/>
    </location>
</feature>
<feature type="compositionally biased region" description="Basic and acidic residues" evidence="1">
    <location>
        <begin position="202"/>
        <end position="211"/>
    </location>
</feature>
<dbReference type="HOGENOM" id="CLU_097724_1_0_1"/>
<keyword evidence="3" id="KW-1185">Reference proteome</keyword>